<evidence type="ECO:0000256" key="5">
    <source>
        <dbReference type="ARBA" id="ARBA00022714"/>
    </source>
</evidence>
<evidence type="ECO:0000256" key="7">
    <source>
        <dbReference type="ARBA" id="ARBA00023002"/>
    </source>
</evidence>
<feature type="domain" description="Aldehyde oxidase/xanthine dehydrogenase first molybdopterin binding" evidence="11">
    <location>
        <begin position="1"/>
        <end position="222"/>
    </location>
</feature>
<feature type="non-terminal residue" evidence="13">
    <location>
        <position position="584"/>
    </location>
</feature>
<feature type="domain" description="Aldehyde oxidase/xanthine dehydrogenase second molybdopterin binding" evidence="12">
    <location>
        <begin position="247"/>
        <end position="503"/>
    </location>
</feature>
<keyword evidence="4" id="KW-0500">Molybdenum</keyword>
<evidence type="ECO:0000256" key="10">
    <source>
        <dbReference type="ARBA" id="ARBA00034078"/>
    </source>
</evidence>
<dbReference type="Pfam" id="PF02738">
    <property type="entry name" value="MoCoBD_1"/>
    <property type="match status" value="1"/>
</dbReference>
<protein>
    <recommendedName>
        <fullName evidence="15">Xanthine dehydrogenase</fullName>
    </recommendedName>
</protein>
<comment type="cofactor">
    <cofactor evidence="2">
        <name>FAD</name>
        <dbReference type="ChEBI" id="CHEBI:57692"/>
    </cofactor>
</comment>
<dbReference type="PANTHER" id="PTHR11908:SF132">
    <property type="entry name" value="ALDEHYDE OXIDASE 1-RELATED"/>
    <property type="match status" value="1"/>
</dbReference>
<organism evidence="13 14">
    <name type="scientific">Candidula unifasciata</name>
    <dbReference type="NCBI Taxonomy" id="100452"/>
    <lineage>
        <taxon>Eukaryota</taxon>
        <taxon>Metazoa</taxon>
        <taxon>Spiralia</taxon>
        <taxon>Lophotrochozoa</taxon>
        <taxon>Mollusca</taxon>
        <taxon>Gastropoda</taxon>
        <taxon>Heterobranchia</taxon>
        <taxon>Euthyneura</taxon>
        <taxon>Panpulmonata</taxon>
        <taxon>Eupulmonata</taxon>
        <taxon>Stylommatophora</taxon>
        <taxon>Helicina</taxon>
        <taxon>Helicoidea</taxon>
        <taxon>Geomitridae</taxon>
        <taxon>Candidula</taxon>
    </lineage>
</organism>
<dbReference type="SUPFAM" id="SSF56003">
    <property type="entry name" value="Molybdenum cofactor-binding domain"/>
    <property type="match status" value="1"/>
</dbReference>
<evidence type="ECO:0000256" key="9">
    <source>
        <dbReference type="ARBA" id="ARBA00023014"/>
    </source>
</evidence>
<dbReference type="PANTHER" id="PTHR11908">
    <property type="entry name" value="XANTHINE DEHYDROGENASE"/>
    <property type="match status" value="1"/>
</dbReference>
<dbReference type="InterPro" id="IPR008274">
    <property type="entry name" value="AldOxase/xan_DH_MoCoBD1"/>
</dbReference>
<evidence type="ECO:0000256" key="3">
    <source>
        <dbReference type="ARBA" id="ARBA00006849"/>
    </source>
</evidence>
<dbReference type="GO" id="GO:0016491">
    <property type="term" value="F:oxidoreductase activity"/>
    <property type="evidence" value="ECO:0007669"/>
    <property type="project" value="UniProtKB-KW"/>
</dbReference>
<dbReference type="EMBL" id="CAJHNH020006401">
    <property type="protein sequence ID" value="CAG5133675.1"/>
    <property type="molecule type" value="Genomic_DNA"/>
</dbReference>
<dbReference type="AlphaFoldDB" id="A0A8S4A151"/>
<evidence type="ECO:0000256" key="1">
    <source>
        <dbReference type="ARBA" id="ARBA00001924"/>
    </source>
</evidence>
<gene>
    <name evidence="13" type="ORF">CUNI_LOCUS19233</name>
</gene>
<evidence type="ECO:0000256" key="6">
    <source>
        <dbReference type="ARBA" id="ARBA00022723"/>
    </source>
</evidence>
<dbReference type="Pfam" id="PF20256">
    <property type="entry name" value="MoCoBD_2"/>
    <property type="match status" value="1"/>
</dbReference>
<keyword evidence="5" id="KW-0001">2Fe-2S</keyword>
<comment type="caution">
    <text evidence="13">The sequence shown here is derived from an EMBL/GenBank/DDBJ whole genome shotgun (WGS) entry which is preliminary data.</text>
</comment>
<dbReference type="FunFam" id="3.30.365.10:FF:000001">
    <property type="entry name" value="Xanthine dehydrogenase oxidase"/>
    <property type="match status" value="1"/>
</dbReference>
<name>A0A8S4A151_9EUPU</name>
<evidence type="ECO:0000313" key="13">
    <source>
        <dbReference type="EMBL" id="CAG5133675.1"/>
    </source>
</evidence>
<keyword evidence="7" id="KW-0560">Oxidoreductase</keyword>
<evidence type="ECO:0000259" key="11">
    <source>
        <dbReference type="Pfam" id="PF02738"/>
    </source>
</evidence>
<dbReference type="InterPro" id="IPR016208">
    <property type="entry name" value="Ald_Oxase/xanthine_DH-like"/>
</dbReference>
<dbReference type="FunFam" id="3.30.365.10:FF:000002">
    <property type="entry name" value="Xanthine dehydrogenase oxidase"/>
    <property type="match status" value="1"/>
</dbReference>
<sequence>AMATAPHVVSGTVRCNDQYNFHLENQAALCIPTDTGGMDIMATTQWQDTCIETVSQILGIPESRISVETQRLGGGFGGKIYYNAPVCGMAALAAYVTNRPVLMNLDLHTNMQSQGKRTHYVFEYQVGFDDDGRIIAIVATGYGDVGALLFNKGDEYTVGYIDNVYNIPNFKWTVQPVKTNKPVSTAVRAPGTAPAIYGMECMIDHVATYLKKDHLQVRKLNLMQDGDTTLAGVVLEHCLIKDVVAQLEAQVNIAQRLQAVSDFNKNNRWRKRGFHVMPNRYAMVWEGRFYTTSIYVNHGDGSVHICHGGVDMGQGINTKAIQCCAYKLGIPMDLITVKPTSTIVNTNSKYSAGSTTTGLVCLAILKCCEDLLERLAPSKAKLVNPSWREIIKQAYLDVVDLRAHYMPQIKDKYPSEHYSSWGACTAEVELDVLTGQYQITQVDYLNDTGTSLNPQLDIGQLEGGFIMGLGLFLTEGFKFDPMTGQLLTDGTWEYKPPLGKDLPINFNVKFMRNVPNPTGVLGSKIVGEAPVSTGACVLFALKRAVEAARAEQNNTDWFPFHAPATVESIQTACLNDLAQYTFGN</sequence>
<dbReference type="GO" id="GO:0051537">
    <property type="term" value="F:2 iron, 2 sulfur cluster binding"/>
    <property type="evidence" value="ECO:0007669"/>
    <property type="project" value="UniProtKB-KW"/>
</dbReference>
<comment type="cofactor">
    <cofactor evidence="1">
        <name>Mo-molybdopterin</name>
        <dbReference type="ChEBI" id="CHEBI:71302"/>
    </cofactor>
</comment>
<comment type="similarity">
    <text evidence="3">Belongs to the xanthine dehydrogenase family.</text>
</comment>
<dbReference type="InterPro" id="IPR046867">
    <property type="entry name" value="AldOxase/xan_DH_MoCoBD2"/>
</dbReference>
<evidence type="ECO:0000259" key="12">
    <source>
        <dbReference type="Pfam" id="PF20256"/>
    </source>
</evidence>
<keyword evidence="6" id="KW-0479">Metal-binding</keyword>
<dbReference type="InterPro" id="IPR037165">
    <property type="entry name" value="AldOxase/xan_DH_Mopterin-bd_sf"/>
</dbReference>
<keyword evidence="8" id="KW-0408">Iron</keyword>
<dbReference type="OrthoDB" id="8300278at2759"/>
<evidence type="ECO:0008006" key="15">
    <source>
        <dbReference type="Google" id="ProtNLM"/>
    </source>
</evidence>
<evidence type="ECO:0000256" key="4">
    <source>
        <dbReference type="ARBA" id="ARBA00022505"/>
    </source>
</evidence>
<evidence type="ECO:0000313" key="14">
    <source>
        <dbReference type="Proteomes" id="UP000678393"/>
    </source>
</evidence>
<accession>A0A8S4A151</accession>
<proteinExistence type="inferred from homology"/>
<dbReference type="GO" id="GO:0005506">
    <property type="term" value="F:iron ion binding"/>
    <property type="evidence" value="ECO:0007669"/>
    <property type="project" value="InterPro"/>
</dbReference>
<comment type="cofactor">
    <cofactor evidence="10">
        <name>[2Fe-2S] cluster</name>
        <dbReference type="ChEBI" id="CHEBI:190135"/>
    </cofactor>
</comment>
<evidence type="ECO:0000256" key="8">
    <source>
        <dbReference type="ARBA" id="ARBA00023004"/>
    </source>
</evidence>
<dbReference type="Proteomes" id="UP000678393">
    <property type="component" value="Unassembled WGS sequence"/>
</dbReference>
<evidence type="ECO:0000256" key="2">
    <source>
        <dbReference type="ARBA" id="ARBA00001974"/>
    </source>
</evidence>
<keyword evidence="14" id="KW-1185">Reference proteome</keyword>
<dbReference type="Gene3D" id="3.30.365.10">
    <property type="entry name" value="Aldehyde oxidase/xanthine dehydrogenase, molybdopterin binding domain"/>
    <property type="match status" value="4"/>
</dbReference>
<reference evidence="13" key="1">
    <citation type="submission" date="2021-04" db="EMBL/GenBank/DDBJ databases">
        <authorList>
            <consortium name="Molecular Ecology Group"/>
        </authorList>
    </citation>
    <scope>NUCLEOTIDE SEQUENCE</scope>
</reference>
<keyword evidence="9" id="KW-0411">Iron-sulfur</keyword>